<evidence type="ECO:0000256" key="1">
    <source>
        <dbReference type="SAM" id="SignalP"/>
    </source>
</evidence>
<evidence type="ECO:0008006" key="4">
    <source>
        <dbReference type="Google" id="ProtNLM"/>
    </source>
</evidence>
<proteinExistence type="predicted"/>
<protein>
    <recommendedName>
        <fullName evidence="4">Secreted protein</fullName>
    </recommendedName>
</protein>
<reference evidence="2 3" key="1">
    <citation type="journal article" date="2023" name="Microb. Genom.">
        <title>Mesoterricola silvestris gen. nov., sp. nov., Mesoterricola sediminis sp. nov., Geothrix oryzae sp. nov., Geothrix edaphica sp. nov., Geothrix rubra sp. nov., and Geothrix limicola sp. nov., six novel members of Acidobacteriota isolated from soils.</title>
        <authorList>
            <person name="Weisberg A.J."/>
            <person name="Pearce E."/>
            <person name="Kramer C.G."/>
            <person name="Chang J.H."/>
            <person name="Clarke C.R."/>
        </authorList>
    </citation>
    <scope>NUCLEOTIDE SEQUENCE [LARGE SCALE GENOMIC DNA]</scope>
    <source>
        <strain evidence="2 3">NRRL_B-2795</strain>
    </source>
</reference>
<comment type="caution">
    <text evidence="2">The sequence shown here is derived from an EMBL/GenBank/DDBJ whole genome shotgun (WGS) entry which is preliminary data.</text>
</comment>
<name>A0ABU4LCZ2_9ACTN</name>
<evidence type="ECO:0000313" key="3">
    <source>
        <dbReference type="Proteomes" id="UP001271723"/>
    </source>
</evidence>
<keyword evidence="3" id="KW-1185">Reference proteome</keyword>
<sequence length="150" mass="15572">MRKILATAAALGLAGLGILVPAGSAQASAACDTAWNNATSGYFYAYANDNCSGVLGKDDGSDANWVDRAGAFQGNDNDDAESILHKGTSGLAVKVYQHINNGGGHTCIKKSEYYMSSLAGHTYTNGASADLSISAHKWVANSECDKFLDS</sequence>
<accession>A0ABU4LCZ2</accession>
<feature type="signal peptide" evidence="1">
    <location>
        <begin position="1"/>
        <end position="29"/>
    </location>
</feature>
<keyword evidence="1" id="KW-0732">Signal</keyword>
<organism evidence="2 3">
    <name type="scientific">Streptomyces griseiscabiei</name>
    <dbReference type="NCBI Taxonomy" id="2993540"/>
    <lineage>
        <taxon>Bacteria</taxon>
        <taxon>Bacillati</taxon>
        <taxon>Actinomycetota</taxon>
        <taxon>Actinomycetes</taxon>
        <taxon>Kitasatosporales</taxon>
        <taxon>Streptomycetaceae</taxon>
        <taxon>Streptomyces</taxon>
    </lineage>
</organism>
<dbReference type="PROSITE" id="PS51257">
    <property type="entry name" value="PROKAR_LIPOPROTEIN"/>
    <property type="match status" value="1"/>
</dbReference>
<dbReference type="EMBL" id="JARAVY010000015">
    <property type="protein sequence ID" value="MDX2913592.1"/>
    <property type="molecule type" value="Genomic_DNA"/>
</dbReference>
<gene>
    <name evidence="2" type="ORF">PV517_33620</name>
</gene>
<dbReference type="Proteomes" id="UP001271723">
    <property type="component" value="Unassembled WGS sequence"/>
</dbReference>
<dbReference type="RefSeq" id="WP_086755255.1">
    <property type="nucleotide sequence ID" value="NZ_JAGJBZ010000003.1"/>
</dbReference>
<evidence type="ECO:0000313" key="2">
    <source>
        <dbReference type="EMBL" id="MDX2913592.1"/>
    </source>
</evidence>
<feature type="chain" id="PRO_5046905112" description="Secreted protein" evidence="1">
    <location>
        <begin position="30"/>
        <end position="150"/>
    </location>
</feature>